<evidence type="ECO:0000256" key="6">
    <source>
        <dbReference type="RuleBase" id="RU003983"/>
    </source>
</evidence>
<comment type="cofactor">
    <cofactor evidence="6">
        <name>Zn(2+)</name>
        <dbReference type="ChEBI" id="CHEBI:29105"/>
    </cofactor>
    <text evidence="6">Binds 1 zinc ion per subunit.</text>
</comment>
<name>A0ABU9XT59_9SPHN</name>
<dbReference type="Proteomes" id="UP001404104">
    <property type="component" value="Unassembled WGS sequence"/>
</dbReference>
<dbReference type="InterPro" id="IPR036034">
    <property type="entry name" value="PDZ_sf"/>
</dbReference>
<gene>
    <name evidence="8" type="ORF">ABC969_11280</name>
</gene>
<dbReference type="Pfam" id="PF17820">
    <property type="entry name" value="PDZ_6"/>
    <property type="match status" value="1"/>
</dbReference>
<proteinExistence type="inferred from homology"/>
<evidence type="ECO:0000259" key="7">
    <source>
        <dbReference type="PROSITE" id="PS50106"/>
    </source>
</evidence>
<dbReference type="GO" id="GO:0008237">
    <property type="term" value="F:metallopeptidase activity"/>
    <property type="evidence" value="ECO:0007669"/>
    <property type="project" value="UniProtKB-KW"/>
</dbReference>
<evidence type="ECO:0000256" key="5">
    <source>
        <dbReference type="ARBA" id="ARBA00023049"/>
    </source>
</evidence>
<evidence type="ECO:0000256" key="2">
    <source>
        <dbReference type="ARBA" id="ARBA00022723"/>
    </source>
</evidence>
<reference evidence="8 9" key="1">
    <citation type="submission" date="2024-05" db="EMBL/GenBank/DDBJ databases">
        <authorList>
            <person name="Liu Q."/>
            <person name="Xin Y.-H."/>
        </authorList>
    </citation>
    <scope>NUCLEOTIDE SEQUENCE [LARGE SCALE GENOMIC DNA]</scope>
    <source>
        <strain evidence="8 9">CGMCC 1.15349</strain>
    </source>
</reference>
<dbReference type="InterPro" id="IPR051156">
    <property type="entry name" value="Mito/Outer_Membr_Metalloprot"/>
</dbReference>
<dbReference type="EMBL" id="JBDIMF010000004">
    <property type="protein sequence ID" value="MEN2786999.1"/>
    <property type="molecule type" value="Genomic_DNA"/>
</dbReference>
<organism evidence="8 9">
    <name type="scientific">Sphingomonas qilianensis</name>
    <dbReference type="NCBI Taxonomy" id="1736690"/>
    <lineage>
        <taxon>Bacteria</taxon>
        <taxon>Pseudomonadati</taxon>
        <taxon>Pseudomonadota</taxon>
        <taxon>Alphaproteobacteria</taxon>
        <taxon>Sphingomonadales</taxon>
        <taxon>Sphingomonadaceae</taxon>
        <taxon>Sphingomonas</taxon>
    </lineage>
</organism>
<dbReference type="PANTHER" id="PTHR22726:SF1">
    <property type="entry name" value="METALLOENDOPEPTIDASE OMA1, MITOCHONDRIAL"/>
    <property type="match status" value="1"/>
</dbReference>
<sequence length="345" mass="35846">MYLPFQTRSGVVARRLGVLLVLVFSFISAGAAGSPLDRFARLQDQDRRVARVAYRLATADRALCPMALTPQLGFVLHALDQYAPADRSAAAQRFGLGQQIGVMAVIDGSPAQQAGLVAGDQLVAINGRALPAGMGGAARTPSRARVDQVQRLLVEEMQRGAVTLAVSGARGARTLHFAPDYGCAASIELIPGTMTNAWADGSRILIGAGLLQRCASDADLALIIAHEMAHNLLRHRQRLAAFRAADDAGTPISAAELQQSRIAEEQADLWAVRLTAIAGYDMSGAAAFMAGLLGTAPTAVTTHPAAARRLALLRAALAAQGVGADGAGRGRIANTASSGLVSGRM</sequence>
<evidence type="ECO:0000256" key="1">
    <source>
        <dbReference type="ARBA" id="ARBA00022670"/>
    </source>
</evidence>
<keyword evidence="2" id="KW-0479">Metal-binding</keyword>
<feature type="domain" description="PDZ" evidence="7">
    <location>
        <begin position="53"/>
        <end position="130"/>
    </location>
</feature>
<evidence type="ECO:0000256" key="4">
    <source>
        <dbReference type="ARBA" id="ARBA00022833"/>
    </source>
</evidence>
<evidence type="ECO:0000256" key="3">
    <source>
        <dbReference type="ARBA" id="ARBA00022801"/>
    </source>
</evidence>
<comment type="caution">
    <text evidence="8">The sequence shown here is derived from an EMBL/GenBank/DDBJ whole genome shotgun (WGS) entry which is preliminary data.</text>
</comment>
<dbReference type="SUPFAM" id="SSF50156">
    <property type="entry name" value="PDZ domain-like"/>
    <property type="match status" value="1"/>
</dbReference>
<keyword evidence="5 6" id="KW-0482">Metalloprotease</keyword>
<accession>A0ABU9XT59</accession>
<dbReference type="PROSITE" id="PS50106">
    <property type="entry name" value="PDZ"/>
    <property type="match status" value="1"/>
</dbReference>
<evidence type="ECO:0000313" key="9">
    <source>
        <dbReference type="Proteomes" id="UP001404104"/>
    </source>
</evidence>
<keyword evidence="1 6" id="KW-0645">Protease</keyword>
<dbReference type="RefSeq" id="WP_345865022.1">
    <property type="nucleotide sequence ID" value="NZ_JBDIMF010000004.1"/>
</dbReference>
<protein>
    <submittedName>
        <fullName evidence="8">M48 family metalloprotease</fullName>
        <ecNumber evidence="8">3.4.24.-</ecNumber>
    </submittedName>
</protein>
<keyword evidence="4 6" id="KW-0862">Zinc</keyword>
<dbReference type="Pfam" id="PF01435">
    <property type="entry name" value="Peptidase_M48"/>
    <property type="match status" value="2"/>
</dbReference>
<dbReference type="InterPro" id="IPR001478">
    <property type="entry name" value="PDZ"/>
</dbReference>
<comment type="similarity">
    <text evidence="6">Belongs to the peptidase M48 family.</text>
</comment>
<dbReference type="Gene3D" id="2.30.42.10">
    <property type="match status" value="1"/>
</dbReference>
<keyword evidence="9" id="KW-1185">Reference proteome</keyword>
<dbReference type="PANTHER" id="PTHR22726">
    <property type="entry name" value="METALLOENDOPEPTIDASE OMA1"/>
    <property type="match status" value="1"/>
</dbReference>
<keyword evidence="3 6" id="KW-0378">Hydrolase</keyword>
<dbReference type="InterPro" id="IPR001915">
    <property type="entry name" value="Peptidase_M48"/>
</dbReference>
<dbReference type="EC" id="3.4.24.-" evidence="8"/>
<dbReference type="InterPro" id="IPR041489">
    <property type="entry name" value="PDZ_6"/>
</dbReference>
<evidence type="ECO:0000313" key="8">
    <source>
        <dbReference type="EMBL" id="MEN2786999.1"/>
    </source>
</evidence>